<dbReference type="GO" id="GO:0098978">
    <property type="term" value="C:glutamatergic synapse"/>
    <property type="evidence" value="ECO:0007669"/>
    <property type="project" value="TreeGrafter"/>
</dbReference>
<feature type="transmembrane region" description="Helical" evidence="11">
    <location>
        <begin position="777"/>
        <end position="801"/>
    </location>
</feature>
<feature type="domain" description="Fibronectin type-III" evidence="14">
    <location>
        <begin position="402"/>
        <end position="498"/>
    </location>
</feature>
<dbReference type="PROSITE" id="PS50056">
    <property type="entry name" value="TYR_PHOSPHATASE_2"/>
    <property type="match status" value="1"/>
</dbReference>
<evidence type="ECO:0000256" key="4">
    <source>
        <dbReference type="ARBA" id="ARBA00022729"/>
    </source>
</evidence>
<feature type="domain" description="Fibronectin type-III" evidence="14">
    <location>
        <begin position="682"/>
        <end position="773"/>
    </location>
</feature>
<dbReference type="EMBL" id="KV927069">
    <property type="protein sequence ID" value="PIO37164.1"/>
    <property type="molecule type" value="Genomic_DNA"/>
</dbReference>
<organism evidence="15 16">
    <name type="scientific">Aquarana catesbeiana</name>
    <name type="common">American bullfrog</name>
    <name type="synonym">Rana catesbeiana</name>
    <dbReference type="NCBI Taxonomy" id="8400"/>
    <lineage>
        <taxon>Eukaryota</taxon>
        <taxon>Metazoa</taxon>
        <taxon>Chordata</taxon>
        <taxon>Craniata</taxon>
        <taxon>Vertebrata</taxon>
        <taxon>Euteleostomi</taxon>
        <taxon>Amphibia</taxon>
        <taxon>Batrachia</taxon>
        <taxon>Anura</taxon>
        <taxon>Neobatrachia</taxon>
        <taxon>Ranoidea</taxon>
        <taxon>Ranidae</taxon>
        <taxon>Aquarana</taxon>
    </lineage>
</organism>
<evidence type="ECO:0000313" key="16">
    <source>
        <dbReference type="Proteomes" id="UP000228934"/>
    </source>
</evidence>
<feature type="domain" description="Tyrosine specific protein phosphatases" evidence="13">
    <location>
        <begin position="1037"/>
        <end position="1111"/>
    </location>
</feature>
<dbReference type="SMART" id="SM00404">
    <property type="entry name" value="PTPc_motif"/>
    <property type="match status" value="1"/>
</dbReference>
<dbReference type="EC" id="3.1.3.48" evidence="2"/>
<reference evidence="16" key="1">
    <citation type="journal article" date="2017" name="Nat. Commun.">
        <title>The North American bullfrog draft genome provides insight into hormonal regulation of long noncoding RNA.</title>
        <authorList>
            <person name="Hammond S.A."/>
            <person name="Warren R.L."/>
            <person name="Vandervalk B.P."/>
            <person name="Kucuk E."/>
            <person name="Khan H."/>
            <person name="Gibb E.A."/>
            <person name="Pandoh P."/>
            <person name="Kirk H."/>
            <person name="Zhao Y."/>
            <person name="Jones M."/>
            <person name="Mungall A.J."/>
            <person name="Coope R."/>
            <person name="Pleasance S."/>
            <person name="Moore R.A."/>
            <person name="Holt R.A."/>
            <person name="Round J.M."/>
            <person name="Ohora S."/>
            <person name="Walle B.V."/>
            <person name="Veldhoen N."/>
            <person name="Helbing C.C."/>
            <person name="Birol I."/>
        </authorList>
    </citation>
    <scope>NUCLEOTIDE SEQUENCE [LARGE SCALE GENOMIC DNA]</scope>
</reference>
<dbReference type="InterPro" id="IPR042996">
    <property type="entry name" value="PTPRO"/>
</dbReference>
<keyword evidence="9" id="KW-0325">Glycoprotein</keyword>
<evidence type="ECO:0000256" key="2">
    <source>
        <dbReference type="ARBA" id="ARBA00013064"/>
    </source>
</evidence>
<dbReference type="SMART" id="SM00194">
    <property type="entry name" value="PTPc"/>
    <property type="match status" value="1"/>
</dbReference>
<evidence type="ECO:0000256" key="10">
    <source>
        <dbReference type="ARBA" id="ARBA00051722"/>
    </source>
</evidence>
<dbReference type="SUPFAM" id="SSF49265">
    <property type="entry name" value="Fibronectin type III"/>
    <property type="match status" value="2"/>
</dbReference>
<evidence type="ECO:0000256" key="11">
    <source>
        <dbReference type="SAM" id="Phobius"/>
    </source>
</evidence>
<dbReference type="GO" id="GO:0017147">
    <property type="term" value="F:Wnt-protein binding"/>
    <property type="evidence" value="ECO:0007669"/>
    <property type="project" value="TreeGrafter"/>
</dbReference>
<keyword evidence="6" id="KW-0904">Protein phosphatase</keyword>
<gene>
    <name evidence="15" type="ORF">AB205_0105150</name>
</gene>
<dbReference type="PANTHER" id="PTHR47028">
    <property type="entry name" value="RECEPTOR-TYPE TYROSINE-PROTEIN PHOSPHATASE O"/>
    <property type="match status" value="1"/>
</dbReference>
<feature type="domain" description="Tyrosine-protein phosphatase" evidence="12">
    <location>
        <begin position="860"/>
        <end position="1120"/>
    </location>
</feature>
<evidence type="ECO:0000256" key="9">
    <source>
        <dbReference type="ARBA" id="ARBA00023180"/>
    </source>
</evidence>
<keyword evidence="8 11" id="KW-0472">Membrane</keyword>
<dbReference type="PANTHER" id="PTHR47028:SF1">
    <property type="entry name" value="RECEPTOR-TYPE TYROSINE-PROTEIN PHOSPHATASE O"/>
    <property type="match status" value="1"/>
</dbReference>
<dbReference type="GO" id="GO:0007411">
    <property type="term" value="P:axon guidance"/>
    <property type="evidence" value="ECO:0007669"/>
    <property type="project" value="TreeGrafter"/>
</dbReference>
<comment type="catalytic activity">
    <reaction evidence="10">
        <text>O-phospho-L-tyrosyl-[protein] + H2O = L-tyrosyl-[protein] + phosphate</text>
        <dbReference type="Rhea" id="RHEA:10684"/>
        <dbReference type="Rhea" id="RHEA-COMP:10136"/>
        <dbReference type="Rhea" id="RHEA-COMP:20101"/>
        <dbReference type="ChEBI" id="CHEBI:15377"/>
        <dbReference type="ChEBI" id="CHEBI:43474"/>
        <dbReference type="ChEBI" id="CHEBI:46858"/>
        <dbReference type="ChEBI" id="CHEBI:61978"/>
        <dbReference type="EC" id="3.1.3.48"/>
    </reaction>
</comment>
<dbReference type="Pfam" id="PF26586">
    <property type="entry name" value="Fn3_R-PTP-O"/>
    <property type="match status" value="1"/>
</dbReference>
<evidence type="ECO:0000256" key="8">
    <source>
        <dbReference type="ARBA" id="ARBA00023136"/>
    </source>
</evidence>
<dbReference type="GO" id="GO:0098982">
    <property type="term" value="C:GABA-ergic synapse"/>
    <property type="evidence" value="ECO:0007669"/>
    <property type="project" value="TreeGrafter"/>
</dbReference>
<dbReference type="Proteomes" id="UP000228934">
    <property type="component" value="Unassembled WGS sequence"/>
</dbReference>
<dbReference type="SMART" id="SM00060">
    <property type="entry name" value="FN3"/>
    <property type="match status" value="5"/>
</dbReference>
<keyword evidence="16" id="KW-1185">Reference proteome</keyword>
<name>A0A2G9SAQ1_AQUCT</name>
<evidence type="ECO:0000259" key="14">
    <source>
        <dbReference type="PROSITE" id="PS50853"/>
    </source>
</evidence>
<dbReference type="GO" id="GO:0072112">
    <property type="term" value="P:podocyte differentiation"/>
    <property type="evidence" value="ECO:0007669"/>
    <property type="project" value="TreeGrafter"/>
</dbReference>
<dbReference type="InterPro" id="IPR013783">
    <property type="entry name" value="Ig-like_fold"/>
</dbReference>
<proteinExistence type="predicted"/>
<dbReference type="GO" id="GO:0004725">
    <property type="term" value="F:protein tyrosine phosphatase activity"/>
    <property type="evidence" value="ECO:0007669"/>
    <property type="project" value="UniProtKB-EC"/>
</dbReference>
<dbReference type="CDD" id="cd00063">
    <property type="entry name" value="FN3"/>
    <property type="match status" value="3"/>
</dbReference>
<dbReference type="InterPro" id="IPR003595">
    <property type="entry name" value="Tyr_Pase_cat"/>
</dbReference>
<feature type="non-terminal residue" evidence="15">
    <location>
        <position position="1"/>
    </location>
</feature>
<evidence type="ECO:0000256" key="3">
    <source>
        <dbReference type="ARBA" id="ARBA00022692"/>
    </source>
</evidence>
<dbReference type="InterPro" id="IPR000387">
    <property type="entry name" value="Tyr_Pase_dom"/>
</dbReference>
<feature type="transmembrane region" description="Helical" evidence="11">
    <location>
        <begin position="813"/>
        <end position="835"/>
    </location>
</feature>
<dbReference type="SUPFAM" id="SSF52799">
    <property type="entry name" value="(Phosphotyrosine protein) phosphatases II"/>
    <property type="match status" value="1"/>
</dbReference>
<dbReference type="FunFam" id="3.90.190.10:FF:000009">
    <property type="entry name" value="Receptor-type tyrosine-protein phosphatase beta"/>
    <property type="match status" value="1"/>
</dbReference>
<evidence type="ECO:0000259" key="13">
    <source>
        <dbReference type="PROSITE" id="PS50056"/>
    </source>
</evidence>
<dbReference type="Pfam" id="PF00102">
    <property type="entry name" value="Y_phosphatase"/>
    <property type="match status" value="1"/>
</dbReference>
<comment type="subcellular location">
    <subcellularLocation>
        <location evidence="1">Membrane</location>
        <topology evidence="1">Single-pass type I membrane protein</topology>
    </subcellularLocation>
</comment>
<dbReference type="Gene3D" id="2.60.40.10">
    <property type="entry name" value="Immunoglobulins"/>
    <property type="match status" value="3"/>
</dbReference>
<keyword evidence="3 11" id="KW-0812">Transmembrane</keyword>
<keyword evidence="7 11" id="KW-1133">Transmembrane helix</keyword>
<feature type="domain" description="Fibronectin type-III" evidence="14">
    <location>
        <begin position="290"/>
        <end position="392"/>
    </location>
</feature>
<dbReference type="PROSITE" id="PS50055">
    <property type="entry name" value="TYR_PHOSPHATASE_PTP"/>
    <property type="match status" value="1"/>
</dbReference>
<dbReference type="GO" id="GO:0045296">
    <property type="term" value="F:cadherin binding"/>
    <property type="evidence" value="ECO:0007669"/>
    <property type="project" value="TreeGrafter"/>
</dbReference>
<dbReference type="AlphaFoldDB" id="A0A2G9SAQ1"/>
<protein>
    <recommendedName>
        <fullName evidence="2">protein-tyrosine-phosphatase</fullName>
        <ecNumber evidence="2">3.1.3.48</ecNumber>
    </recommendedName>
</protein>
<dbReference type="GO" id="GO:0005886">
    <property type="term" value="C:plasma membrane"/>
    <property type="evidence" value="ECO:0007669"/>
    <property type="project" value="TreeGrafter"/>
</dbReference>
<dbReference type="PROSITE" id="PS00383">
    <property type="entry name" value="TYR_PHOSPHATASE_1"/>
    <property type="match status" value="1"/>
</dbReference>
<dbReference type="InterPro" id="IPR003961">
    <property type="entry name" value="FN3_dom"/>
</dbReference>
<dbReference type="InterPro" id="IPR029021">
    <property type="entry name" value="Prot-tyrosine_phosphatase-like"/>
</dbReference>
<sequence length="1173" mass="133054">GTSMFQVVVTDSNLLIMSLEESDLMPSSVYVAKISGESKSYFLQFEESNSSLPKPLMFNASYHDHFYTVTLMVVNSNLTSRPARSVTVLTIHDYKPSPETGVVFEVKYPEKFNVFSRVNISYWEGNNFRSVLYKDFFKGKTVFNHLMPGICYSNITFQLVSKATFNKTTLIKSSGVGHEPQQHRTAPYPPQNISIQIFLVNLSSLEDPAGRTAVETSTTEIKLINPTEKSAEMYDDQSESSAASSPYNWTEEKYLANSSETTAPPYWWVSETATVDVEGFVNEIPPDYENPTSVSFSAETVQDPLSPPSFKVSITWFPPKPPTAFDGFNIYIHKDGNVTLISSVDENTHDFVTELMEPGKYTFTIRTFSSSGSCDTRESSDAKALSFYISPDGKWFEELTEKPKNVTVSIFNSTAALVLWKSSLEGNSDAIVSVQSLTCQKQKESQRLEKYYCKEVNLTSNVITNLVPGAQYRVVVYLQKAPLIGPPSDPLLFSIEPTGIKDLVLYPLGPSAVVLSWSRPYSGVFRKYIVEMFYFNPVTMTSEWTSYYEIAATVSLTSTVRLTNLLPAWYYNFRVTMVTWAEPERSCSPVAPRITQVEYVKTLLYISWRYGEKTLDLSHSRMLHWQVTAEGKKRIKKSVSRNMMTAVMALPAGDIYNITVTAFTERSSNSSLPYVVKLDPAPPKSLFAVNKTQTSVTLLWVEEGFSDYFEVFCRCSDLVQSEYDKDAVVVSSHVVTISNLHPGTSYNCSITSVSHHSASVPTFITVSTLVAEMNPNVVVISLLAVLSILLIGLLLATLVVLRRKHLQMSRRRSIFAFLTLLPSCLWTDYLLAFYINPWNKNGFKKRKLTKYVSFELSHAVLYRFFYINELKMIGLDIEHCAADLPANRCKNRYTNILPYDFSRVKLVSTDEEEGADYINANFIPGYTSVQEYIATQGPLPDTRNEFWKMILQQKSQVIVMLTQCNEKRRIKCDHYWPFTTEPVSYGDIMVEMVSEDEQPDWAFRVFRVSQADDAQHVLHFNFTAWPDHGVPASSAAESILQFVFMVRQKAAKTKGPITVHCSAGVGRTGTFIALDRLMQHIRDHEYVDVLGLVAELRSYRMCMVQTEEQFIFIHQCVQLMWKKKKQQFRISDVIYENDLVVECKNCLKQKMNFYDVVGMGTGKLHIKSVTDNI</sequence>
<dbReference type="Pfam" id="PF00041">
    <property type="entry name" value="fn3"/>
    <property type="match status" value="2"/>
</dbReference>
<keyword evidence="5" id="KW-0378">Hydrolase</keyword>
<dbReference type="InterPro" id="IPR000242">
    <property type="entry name" value="PTP_cat"/>
</dbReference>
<accession>A0A2G9SAQ1</accession>
<keyword evidence="4" id="KW-0732">Signal</keyword>
<feature type="domain" description="Fibronectin type-III" evidence="14">
    <location>
        <begin position="499"/>
        <end position="598"/>
    </location>
</feature>
<evidence type="ECO:0000256" key="7">
    <source>
        <dbReference type="ARBA" id="ARBA00022989"/>
    </source>
</evidence>
<dbReference type="PROSITE" id="PS50853">
    <property type="entry name" value="FN3"/>
    <property type="match status" value="4"/>
</dbReference>
<evidence type="ECO:0000256" key="5">
    <source>
        <dbReference type="ARBA" id="ARBA00022801"/>
    </source>
</evidence>
<dbReference type="Gene3D" id="3.90.190.10">
    <property type="entry name" value="Protein tyrosine phosphatase superfamily"/>
    <property type="match status" value="1"/>
</dbReference>
<dbReference type="OrthoDB" id="8609993at2759"/>
<evidence type="ECO:0000313" key="15">
    <source>
        <dbReference type="EMBL" id="PIO37164.1"/>
    </source>
</evidence>
<evidence type="ECO:0000259" key="12">
    <source>
        <dbReference type="PROSITE" id="PS50055"/>
    </source>
</evidence>
<dbReference type="InterPro" id="IPR016130">
    <property type="entry name" value="Tyr_Pase_AS"/>
</dbReference>
<dbReference type="InterPro" id="IPR058859">
    <property type="entry name" value="Fn3_R-PTP-O"/>
</dbReference>
<dbReference type="GO" id="GO:0003093">
    <property type="term" value="P:regulation of glomerular filtration"/>
    <property type="evidence" value="ECO:0007669"/>
    <property type="project" value="TreeGrafter"/>
</dbReference>
<evidence type="ECO:0000256" key="6">
    <source>
        <dbReference type="ARBA" id="ARBA00022912"/>
    </source>
</evidence>
<evidence type="ECO:0000256" key="1">
    <source>
        <dbReference type="ARBA" id="ARBA00004479"/>
    </source>
</evidence>
<dbReference type="GO" id="GO:0090090">
    <property type="term" value="P:negative regulation of canonical Wnt signaling pathway"/>
    <property type="evidence" value="ECO:0007669"/>
    <property type="project" value="TreeGrafter"/>
</dbReference>
<dbReference type="InterPro" id="IPR036116">
    <property type="entry name" value="FN3_sf"/>
</dbReference>
<dbReference type="PRINTS" id="PR00700">
    <property type="entry name" value="PRTYPHPHTASE"/>
</dbReference>